<proteinExistence type="predicted"/>
<dbReference type="EMBL" id="QKKU01000020">
    <property type="protein sequence ID" value="RBM71292.1"/>
    <property type="molecule type" value="Genomic_DNA"/>
</dbReference>
<comment type="caution">
    <text evidence="2">The sequence shown here is derived from an EMBL/GenBank/DDBJ whole genome shotgun (WGS) entry which is preliminary data.</text>
</comment>
<evidence type="ECO:0000256" key="1">
    <source>
        <dbReference type="SAM" id="MobiDB-lite"/>
    </source>
</evidence>
<evidence type="ECO:0000313" key="2">
    <source>
        <dbReference type="EMBL" id="RBM71292.1"/>
    </source>
</evidence>
<evidence type="ECO:0000313" key="3">
    <source>
        <dbReference type="Proteomes" id="UP000252199"/>
    </source>
</evidence>
<name>A0ABD7FZ54_9VIBR</name>
<dbReference type="AlphaFoldDB" id="A0ABD7FZ54"/>
<gene>
    <name evidence="2" type="ORF">DLR72_04260</name>
</gene>
<accession>A0ABD7FZ54</accession>
<sequence>MRLLLVTPPWPSPRRGGEKDKSPLEGEGKKTTLLKKGGAQNSPPLLKRDGTMFEFLPVGRK</sequence>
<reference evidence="2 3" key="1">
    <citation type="submission" date="2018-06" db="EMBL/GenBank/DDBJ databases">
        <title>Draft genome sequences of nine Vibrio sp. clinical isolates from across the United States representing the closest known relative of Vibrio cholerae.</title>
        <authorList>
            <person name="Islam M.T."/>
            <person name="Liang K."/>
            <person name="Im M.S."/>
            <person name="Winkjer J."/>
            <person name="Busby S."/>
            <person name="Batra D."/>
            <person name="Rowe L."/>
            <person name="Tarr C.L."/>
            <person name="Boucher Y."/>
        </authorList>
    </citation>
    <scope>NUCLEOTIDE SEQUENCE [LARGE SCALE GENOMIC DNA]</scope>
    <source>
        <strain evidence="2 3">2017V-1110</strain>
    </source>
</reference>
<organism evidence="2 3">
    <name type="scientific">Vibrio paracholerae</name>
    <dbReference type="NCBI Taxonomy" id="650003"/>
    <lineage>
        <taxon>Bacteria</taxon>
        <taxon>Pseudomonadati</taxon>
        <taxon>Pseudomonadota</taxon>
        <taxon>Gammaproteobacteria</taxon>
        <taxon>Vibrionales</taxon>
        <taxon>Vibrionaceae</taxon>
        <taxon>Vibrio</taxon>
    </lineage>
</organism>
<protein>
    <submittedName>
        <fullName evidence="2">Uncharacterized protein</fullName>
    </submittedName>
</protein>
<feature type="region of interest" description="Disordered" evidence="1">
    <location>
        <begin position="1"/>
        <end position="47"/>
    </location>
</feature>
<feature type="compositionally biased region" description="Basic and acidic residues" evidence="1">
    <location>
        <begin position="15"/>
        <end position="30"/>
    </location>
</feature>
<dbReference type="Proteomes" id="UP000252199">
    <property type="component" value="Unassembled WGS sequence"/>
</dbReference>